<dbReference type="KEGG" id="ery:CP97_13185"/>
<evidence type="ECO:0000313" key="1">
    <source>
        <dbReference type="EMBL" id="AKQ43460.2"/>
    </source>
</evidence>
<dbReference type="Proteomes" id="UP000059113">
    <property type="component" value="Chromosome"/>
</dbReference>
<sequence>MRLAFHAGWRGTMRGAKLPQQESFMRKMRLPIAITIAATGCTTANAPPQVEPPARQLEGECDASAVQNHLGHRATADVGSQLLEMTGARQLRWVPSRTAVTMDYRADRLSVTYDDDMKIVTIACG</sequence>
<reference evidence="2" key="2">
    <citation type="submission" date="2015-04" db="EMBL/GenBank/DDBJ databases">
        <title>The complete genome sequence of Erythrobacter sp. s21-N3.</title>
        <authorList>
            <person name="Zhuang L."/>
            <person name="Liu Y."/>
            <person name="Shao Z."/>
        </authorList>
    </citation>
    <scope>NUCLEOTIDE SEQUENCE [LARGE SCALE GENOMIC DNA]</scope>
    <source>
        <strain evidence="2">s21-N3</strain>
    </source>
</reference>
<dbReference type="Gene3D" id="3.30.10.10">
    <property type="entry name" value="Trypsin Inhibitor V, subunit A"/>
    <property type="match status" value="1"/>
</dbReference>
<dbReference type="EMBL" id="CP011310">
    <property type="protein sequence ID" value="AKQ43460.2"/>
    <property type="molecule type" value="Genomic_DNA"/>
</dbReference>
<dbReference type="InterPro" id="IPR021719">
    <property type="entry name" value="Prot_inh_I78"/>
</dbReference>
<dbReference type="AlphaFoldDB" id="A0A0H4VGD5"/>
<organism evidence="1 2">
    <name type="scientific">Aurantiacibacter atlanticus</name>
    <dbReference type="NCBI Taxonomy" id="1648404"/>
    <lineage>
        <taxon>Bacteria</taxon>
        <taxon>Pseudomonadati</taxon>
        <taxon>Pseudomonadota</taxon>
        <taxon>Alphaproteobacteria</taxon>
        <taxon>Sphingomonadales</taxon>
        <taxon>Erythrobacteraceae</taxon>
        <taxon>Aurantiacibacter</taxon>
    </lineage>
</organism>
<keyword evidence="2" id="KW-1185">Reference proteome</keyword>
<accession>A0A0H4VGD5</accession>
<dbReference type="Pfam" id="PF11720">
    <property type="entry name" value="Inhibitor_I78"/>
    <property type="match status" value="1"/>
</dbReference>
<reference evidence="1 2" key="1">
    <citation type="journal article" date="2015" name="Int. J. Syst. Evol. Microbiol.">
        <title>Erythrobacter atlanticus sp. nov., a bacterium from ocean sediment able to degrade polycyclic aromatic hydrocarbons.</title>
        <authorList>
            <person name="Zhuang L."/>
            <person name="Liu Y."/>
            <person name="Wang L."/>
            <person name="Wang W."/>
            <person name="Shao Z."/>
        </authorList>
    </citation>
    <scope>NUCLEOTIDE SEQUENCE [LARGE SCALE GENOMIC DNA]</scope>
    <source>
        <strain evidence="2">s21-N3</strain>
    </source>
</reference>
<proteinExistence type="predicted"/>
<gene>
    <name evidence="1" type="ORF">CP97_13185</name>
</gene>
<protein>
    <recommendedName>
        <fullName evidence="3">Peptidase inhibitor I78 family protein</fullName>
    </recommendedName>
</protein>
<name>A0A0H4VGD5_9SPHN</name>
<evidence type="ECO:0008006" key="3">
    <source>
        <dbReference type="Google" id="ProtNLM"/>
    </source>
</evidence>
<dbReference type="STRING" id="1648404.CP97_13185"/>
<evidence type="ECO:0000313" key="2">
    <source>
        <dbReference type="Proteomes" id="UP000059113"/>
    </source>
</evidence>